<dbReference type="Proteomes" id="UP000321577">
    <property type="component" value="Unassembled WGS sequence"/>
</dbReference>
<keyword evidence="2" id="KW-1185">Reference proteome</keyword>
<comment type="caution">
    <text evidence="1">The sequence shown here is derived from an EMBL/GenBank/DDBJ whole genome shotgun (WGS) entry which is preliminary data.</text>
</comment>
<sequence length="410" mass="46733">MKPLEDPLKAHLKEVREAESLQNNIHHASVDQSQELILCDAKPMPGSAVDAECNLIDADPPPDEIIDNSLTEVIMALRLEHDHLVTLDDIKDEVFNVDELTISETAYTWDQVMTANDEFGPAFDLISTPHEPRAANIACALRDFIKTANPELIEHLVKCRDPDELLRLLADDYLNYLSEHWSRRFRSDHFDEEFTKERAFFAALELLVLGFQQTDPSEGKCGFAPWHISLVHGAIVDHSKLADKAREDLLVARVHTIYWDRRDQSASPTRHQQDDARLSPVQRCRVLKNALIERVKTGALITRKYRNSKGEIQCVGVNFRPLLVFREGDLTAAEKTFKDYPGTSVNDLLIIIDNCVRVKVDMMTGNGYDKDPSWHAEKGAVLSFLFKHLDTITQQLKDRYAYDYTKLLKA</sequence>
<dbReference type="AlphaFoldDB" id="A0A512M8K7"/>
<accession>A0A512M8K7</accession>
<dbReference type="EMBL" id="BKAG01000014">
    <property type="protein sequence ID" value="GEP43078.1"/>
    <property type="molecule type" value="Genomic_DNA"/>
</dbReference>
<evidence type="ECO:0000313" key="1">
    <source>
        <dbReference type="EMBL" id="GEP43078.1"/>
    </source>
</evidence>
<dbReference type="RefSeq" id="WP_146850658.1">
    <property type="nucleotide sequence ID" value="NZ_BKAG01000014.1"/>
</dbReference>
<organism evidence="1 2">
    <name type="scientific">Brevifollis gellanilyticus</name>
    <dbReference type="NCBI Taxonomy" id="748831"/>
    <lineage>
        <taxon>Bacteria</taxon>
        <taxon>Pseudomonadati</taxon>
        <taxon>Verrucomicrobiota</taxon>
        <taxon>Verrucomicrobiia</taxon>
        <taxon>Verrucomicrobiales</taxon>
        <taxon>Verrucomicrobiaceae</taxon>
    </lineage>
</organism>
<name>A0A512M8K7_9BACT</name>
<reference evidence="1 2" key="1">
    <citation type="submission" date="2019-07" db="EMBL/GenBank/DDBJ databases">
        <title>Whole genome shotgun sequence of Brevifollis gellanilyticus NBRC 108608.</title>
        <authorList>
            <person name="Hosoyama A."/>
            <person name="Uohara A."/>
            <person name="Ohji S."/>
            <person name="Ichikawa N."/>
        </authorList>
    </citation>
    <scope>NUCLEOTIDE SEQUENCE [LARGE SCALE GENOMIC DNA]</scope>
    <source>
        <strain evidence="1 2">NBRC 108608</strain>
    </source>
</reference>
<protein>
    <submittedName>
        <fullName evidence="1">Uncharacterized protein</fullName>
    </submittedName>
</protein>
<gene>
    <name evidence="1" type="ORF">BGE01nite_23690</name>
</gene>
<proteinExistence type="predicted"/>
<evidence type="ECO:0000313" key="2">
    <source>
        <dbReference type="Proteomes" id="UP000321577"/>
    </source>
</evidence>